<accession>A0A5M8I8F1</accession>
<sequence length="142" mass="15697">MKSLTETTALMLSASKQDSTAPVTKTKSSADLTTGPPTKQSAKTGGGMVDIEFLVPGRPQALKRHRTGRFGNYDPSAVAKENFLLLALEHRPSAPLHEALQVAMQFRFSRPKAHFRGKNHELRDDAPYWHTGRPDVDNLAKF</sequence>
<dbReference type="Pfam" id="PF05866">
    <property type="entry name" value="RusA"/>
    <property type="match status" value="1"/>
</dbReference>
<evidence type="ECO:0000313" key="2">
    <source>
        <dbReference type="EMBL" id="KAA6230672.1"/>
    </source>
</evidence>
<name>A0A5M8I8F1_CHLPH</name>
<organism evidence="2 3">
    <name type="scientific">Chlorobium phaeovibrioides</name>
    <dbReference type="NCBI Taxonomy" id="1094"/>
    <lineage>
        <taxon>Bacteria</taxon>
        <taxon>Pseudomonadati</taxon>
        <taxon>Chlorobiota</taxon>
        <taxon>Chlorobiia</taxon>
        <taxon>Chlorobiales</taxon>
        <taxon>Chlorobiaceae</taxon>
        <taxon>Chlorobium/Pelodictyon group</taxon>
        <taxon>Chlorobium</taxon>
    </lineage>
</organism>
<reference evidence="2 3" key="1">
    <citation type="submission" date="2019-07" db="EMBL/GenBank/DDBJ databases">
        <title>Draft genome Sequence of Chlorobium phaeovibrioides sp. strain PhvTcv-s14, from the Phylum Chlorobi.</title>
        <authorList>
            <person name="Babenko V."/>
            <person name="Boldyreva D."/>
            <person name="Kanygina A."/>
            <person name="Selezneva O."/>
            <person name="Akopiyan T."/>
            <person name="Lunina O."/>
        </authorList>
    </citation>
    <scope>NUCLEOTIDE SEQUENCE [LARGE SCALE GENOMIC DNA]</scope>
    <source>
        <strain evidence="2 3">GrTcv12</strain>
    </source>
</reference>
<protein>
    <submittedName>
        <fullName evidence="2">RusA family crossover junction endodeoxyribonuclease</fullName>
    </submittedName>
</protein>
<dbReference type="SUPFAM" id="SSF103084">
    <property type="entry name" value="Holliday junction resolvase RusA"/>
    <property type="match status" value="1"/>
</dbReference>
<dbReference type="EMBL" id="VMRG01000002">
    <property type="protein sequence ID" value="KAA6230672.1"/>
    <property type="molecule type" value="Genomic_DNA"/>
</dbReference>
<dbReference type="GO" id="GO:0000287">
    <property type="term" value="F:magnesium ion binding"/>
    <property type="evidence" value="ECO:0007669"/>
    <property type="project" value="InterPro"/>
</dbReference>
<dbReference type="Proteomes" id="UP000327458">
    <property type="component" value="Unassembled WGS sequence"/>
</dbReference>
<evidence type="ECO:0000313" key="3">
    <source>
        <dbReference type="Proteomes" id="UP000327458"/>
    </source>
</evidence>
<proteinExistence type="predicted"/>
<feature type="non-terminal residue" evidence="2">
    <location>
        <position position="142"/>
    </location>
</feature>
<gene>
    <name evidence="2" type="ORF">FP507_10560</name>
</gene>
<dbReference type="InterPro" id="IPR036614">
    <property type="entry name" value="RusA-like_sf"/>
</dbReference>
<feature type="region of interest" description="Disordered" evidence="1">
    <location>
        <begin position="1"/>
        <end position="47"/>
    </location>
</feature>
<feature type="compositionally biased region" description="Polar residues" evidence="1">
    <location>
        <begin position="1"/>
        <end position="43"/>
    </location>
</feature>
<dbReference type="InterPro" id="IPR008822">
    <property type="entry name" value="Endonuclease_RusA-like"/>
</dbReference>
<comment type="caution">
    <text evidence="2">The sequence shown here is derived from an EMBL/GenBank/DDBJ whole genome shotgun (WGS) entry which is preliminary data.</text>
</comment>
<dbReference type="GO" id="GO:0006281">
    <property type="term" value="P:DNA repair"/>
    <property type="evidence" value="ECO:0007669"/>
    <property type="project" value="InterPro"/>
</dbReference>
<evidence type="ECO:0000256" key="1">
    <source>
        <dbReference type="SAM" id="MobiDB-lite"/>
    </source>
</evidence>
<dbReference type="AlphaFoldDB" id="A0A5M8I8F1"/>
<dbReference type="GO" id="GO:0006310">
    <property type="term" value="P:DNA recombination"/>
    <property type="evidence" value="ECO:0007669"/>
    <property type="project" value="InterPro"/>
</dbReference>